<organism evidence="1 2">
    <name type="scientific">Papaver nudicaule</name>
    <name type="common">Iceland poppy</name>
    <dbReference type="NCBI Taxonomy" id="74823"/>
    <lineage>
        <taxon>Eukaryota</taxon>
        <taxon>Viridiplantae</taxon>
        <taxon>Streptophyta</taxon>
        <taxon>Embryophyta</taxon>
        <taxon>Tracheophyta</taxon>
        <taxon>Spermatophyta</taxon>
        <taxon>Magnoliopsida</taxon>
        <taxon>Ranunculales</taxon>
        <taxon>Papaveraceae</taxon>
        <taxon>Papaveroideae</taxon>
        <taxon>Papaver</taxon>
    </lineage>
</organism>
<evidence type="ECO:0000313" key="1">
    <source>
        <dbReference type="EMBL" id="MCL7040313.1"/>
    </source>
</evidence>
<dbReference type="AlphaFoldDB" id="A0AA41VFQ1"/>
<keyword evidence="2" id="KW-1185">Reference proteome</keyword>
<sequence>GSSRLWHLLLKIQSLVGGGGEVRQTTTKRNTLKKMVCQRNSSFDVQKVQPKNKSA</sequence>
<protein>
    <submittedName>
        <fullName evidence="1">Uncharacterized protein</fullName>
    </submittedName>
</protein>
<proteinExistence type="predicted"/>
<comment type="caution">
    <text evidence="1">The sequence shown here is derived from an EMBL/GenBank/DDBJ whole genome shotgun (WGS) entry which is preliminary data.</text>
</comment>
<accession>A0AA41VFQ1</accession>
<name>A0AA41VFQ1_PAPNU</name>
<evidence type="ECO:0000313" key="2">
    <source>
        <dbReference type="Proteomes" id="UP001177140"/>
    </source>
</evidence>
<feature type="non-terminal residue" evidence="1">
    <location>
        <position position="1"/>
    </location>
</feature>
<dbReference type="Proteomes" id="UP001177140">
    <property type="component" value="Unassembled WGS sequence"/>
</dbReference>
<dbReference type="EMBL" id="JAJJMA010210795">
    <property type="protein sequence ID" value="MCL7040313.1"/>
    <property type="molecule type" value="Genomic_DNA"/>
</dbReference>
<gene>
    <name evidence="1" type="ORF">MKW94_006936</name>
</gene>
<reference evidence="1" key="1">
    <citation type="submission" date="2022-03" db="EMBL/GenBank/DDBJ databases">
        <title>A functionally conserved STORR gene fusion in Papaver species that diverged 16.8 million years ago.</title>
        <authorList>
            <person name="Catania T."/>
        </authorList>
    </citation>
    <scope>NUCLEOTIDE SEQUENCE</scope>
    <source>
        <strain evidence="1">S-191538</strain>
    </source>
</reference>
<feature type="non-terminal residue" evidence="1">
    <location>
        <position position="55"/>
    </location>
</feature>